<accession>A0ABQ6I169</accession>
<organism evidence="2 3">
    <name type="scientific">Luteimicrobium album</name>
    <dbReference type="NCBI Taxonomy" id="1054550"/>
    <lineage>
        <taxon>Bacteria</taxon>
        <taxon>Bacillati</taxon>
        <taxon>Actinomycetota</taxon>
        <taxon>Actinomycetes</taxon>
        <taxon>Micrococcales</taxon>
        <taxon>Luteimicrobium</taxon>
    </lineage>
</organism>
<feature type="transmembrane region" description="Helical" evidence="1">
    <location>
        <begin position="109"/>
        <end position="142"/>
    </location>
</feature>
<evidence type="ECO:0000313" key="2">
    <source>
        <dbReference type="EMBL" id="GMA23913.1"/>
    </source>
</evidence>
<feature type="transmembrane region" description="Helical" evidence="1">
    <location>
        <begin position="32"/>
        <end position="54"/>
    </location>
</feature>
<protein>
    <submittedName>
        <fullName evidence="2">Uncharacterized protein</fullName>
    </submittedName>
</protein>
<keyword evidence="1" id="KW-1133">Transmembrane helix</keyword>
<name>A0ABQ6I169_9MICO</name>
<comment type="caution">
    <text evidence="2">The sequence shown here is derived from an EMBL/GenBank/DDBJ whole genome shotgun (WGS) entry which is preliminary data.</text>
</comment>
<reference evidence="3" key="1">
    <citation type="journal article" date="2019" name="Int. J. Syst. Evol. Microbiol.">
        <title>The Global Catalogue of Microorganisms (GCM) 10K type strain sequencing project: providing services to taxonomists for standard genome sequencing and annotation.</title>
        <authorList>
            <consortium name="The Broad Institute Genomics Platform"/>
            <consortium name="The Broad Institute Genome Sequencing Center for Infectious Disease"/>
            <person name="Wu L."/>
            <person name="Ma J."/>
        </authorList>
    </citation>
    <scope>NUCLEOTIDE SEQUENCE [LARGE SCALE GENOMIC DNA]</scope>
    <source>
        <strain evidence="3">NBRC 106348</strain>
    </source>
</reference>
<keyword evidence="1" id="KW-0472">Membrane</keyword>
<sequence>MALVRSVLLLAVLAWRGPGRYWFGFWTVPVQRAAYVTVAFALFCWLFVATFAVLRARYGLTRRRAAGVVAVAAGAPLVVGGVVVAGVGLETTLTAWNDQLALLPWGLHRILGICVYLGIPTALPTWIAVGGAVVVAGGALLLVRRTRDRAASSRG</sequence>
<evidence type="ECO:0000313" key="3">
    <source>
        <dbReference type="Proteomes" id="UP001157091"/>
    </source>
</evidence>
<dbReference type="EMBL" id="BSUK01000001">
    <property type="protein sequence ID" value="GMA23913.1"/>
    <property type="molecule type" value="Genomic_DNA"/>
</dbReference>
<gene>
    <name evidence="2" type="ORF">GCM10025864_16720</name>
</gene>
<proteinExistence type="predicted"/>
<keyword evidence="3" id="KW-1185">Reference proteome</keyword>
<evidence type="ECO:0000256" key="1">
    <source>
        <dbReference type="SAM" id="Phobius"/>
    </source>
</evidence>
<keyword evidence="1" id="KW-0812">Transmembrane</keyword>
<feature type="transmembrane region" description="Helical" evidence="1">
    <location>
        <begin position="66"/>
        <end position="89"/>
    </location>
</feature>
<dbReference type="Proteomes" id="UP001157091">
    <property type="component" value="Unassembled WGS sequence"/>
</dbReference>